<protein>
    <recommendedName>
        <fullName evidence="7">Alcohol dehydrogenase-like N-terminal domain-containing protein</fullName>
    </recommendedName>
</protein>
<gene>
    <name evidence="8" type="ORF">L207DRAFT_579615</name>
</gene>
<evidence type="ECO:0000313" key="8">
    <source>
        <dbReference type="EMBL" id="PMD44682.1"/>
    </source>
</evidence>
<evidence type="ECO:0000256" key="1">
    <source>
        <dbReference type="ARBA" id="ARBA00001947"/>
    </source>
</evidence>
<dbReference type="SUPFAM" id="SSF50129">
    <property type="entry name" value="GroES-like"/>
    <property type="match status" value="1"/>
</dbReference>
<dbReference type="SUPFAM" id="SSF51735">
    <property type="entry name" value="NAD(P)-binding Rossmann-fold domains"/>
    <property type="match status" value="1"/>
</dbReference>
<accession>A0A2J6S1P4</accession>
<evidence type="ECO:0000313" key="9">
    <source>
        <dbReference type="Proteomes" id="UP000235786"/>
    </source>
</evidence>
<reference evidence="8 9" key="1">
    <citation type="submission" date="2016-04" db="EMBL/GenBank/DDBJ databases">
        <title>A degradative enzymes factory behind the ericoid mycorrhizal symbiosis.</title>
        <authorList>
            <consortium name="DOE Joint Genome Institute"/>
            <person name="Martino E."/>
            <person name="Morin E."/>
            <person name="Grelet G."/>
            <person name="Kuo A."/>
            <person name="Kohler A."/>
            <person name="Daghino S."/>
            <person name="Barry K."/>
            <person name="Choi C."/>
            <person name="Cichocki N."/>
            <person name="Clum A."/>
            <person name="Copeland A."/>
            <person name="Hainaut M."/>
            <person name="Haridas S."/>
            <person name="Labutti K."/>
            <person name="Lindquist E."/>
            <person name="Lipzen A."/>
            <person name="Khouja H.-R."/>
            <person name="Murat C."/>
            <person name="Ohm R."/>
            <person name="Olson A."/>
            <person name="Spatafora J."/>
            <person name="Veneault-Fourrey C."/>
            <person name="Henrissat B."/>
            <person name="Grigoriev I."/>
            <person name="Martin F."/>
            <person name="Perotto S."/>
        </authorList>
    </citation>
    <scope>NUCLEOTIDE SEQUENCE [LARGE SCALE GENOMIC DNA]</scope>
    <source>
        <strain evidence="8 9">F</strain>
    </source>
</reference>
<name>A0A2J6S1P4_HYAVF</name>
<evidence type="ECO:0000256" key="6">
    <source>
        <dbReference type="ARBA" id="ARBA00023027"/>
    </source>
</evidence>
<dbReference type="AlphaFoldDB" id="A0A2J6S1P4"/>
<keyword evidence="9" id="KW-1185">Reference proteome</keyword>
<organism evidence="8 9">
    <name type="scientific">Hyaloscypha variabilis (strain UAMH 11265 / GT02V1 / F)</name>
    <name type="common">Meliniomyces variabilis</name>
    <dbReference type="NCBI Taxonomy" id="1149755"/>
    <lineage>
        <taxon>Eukaryota</taxon>
        <taxon>Fungi</taxon>
        <taxon>Dikarya</taxon>
        <taxon>Ascomycota</taxon>
        <taxon>Pezizomycotina</taxon>
        <taxon>Leotiomycetes</taxon>
        <taxon>Helotiales</taxon>
        <taxon>Hyaloscyphaceae</taxon>
        <taxon>Hyaloscypha</taxon>
        <taxon>Hyaloscypha variabilis</taxon>
    </lineage>
</organism>
<dbReference type="InterPro" id="IPR011032">
    <property type="entry name" value="GroES-like_sf"/>
</dbReference>
<keyword evidence="6" id="KW-0520">NAD</keyword>
<dbReference type="InterPro" id="IPR013154">
    <property type="entry name" value="ADH-like_N"/>
</dbReference>
<dbReference type="GO" id="GO:0016491">
    <property type="term" value="F:oxidoreductase activity"/>
    <property type="evidence" value="ECO:0007669"/>
    <property type="project" value="UniProtKB-KW"/>
</dbReference>
<sequence length="383" mass="42610">MVETKKGKMKTVRWEGKPFSVSVKEVVGCRETLVPYSRDTQLTEVDIPKIIDPLDAIVRLTSSAICGTDLHTYLGRLPMKHPLTFGHENMGIIEDVGDKVTTLNKGDRVLVGAGIGEITDFGKIGQGLLGEPLSYGISEYEPRAPMLDSSQARFMRVPFANANLLIFPPGDEHELDYLLLADIWLISWSGWSTLRLPSKSSRSNQGIQRRSGTRKTCKGKIIGAIPINFKDNDPVAQILKFEPNGVDIACDCVGFEAVDSSGKNIENLIITQALNVTRPSGSIWFIGVYVQEDNKPHKPDEATGIFPFPMGLWWAKGQTIKGGFVEPRPYQELLKTLIERGNVKPSFVFTKEFKIEDAPQAYKEFEAHKLIKAVFKFDTPKKA</sequence>
<feature type="domain" description="Alcohol dehydrogenase-like N-terminal" evidence="7">
    <location>
        <begin position="54"/>
        <end position="113"/>
    </location>
</feature>
<evidence type="ECO:0000256" key="4">
    <source>
        <dbReference type="ARBA" id="ARBA00022833"/>
    </source>
</evidence>
<dbReference type="Proteomes" id="UP000235786">
    <property type="component" value="Unassembled WGS sequence"/>
</dbReference>
<dbReference type="EMBL" id="KZ613941">
    <property type="protein sequence ID" value="PMD44682.1"/>
    <property type="molecule type" value="Genomic_DNA"/>
</dbReference>
<dbReference type="Gene3D" id="3.90.180.10">
    <property type="entry name" value="Medium-chain alcohol dehydrogenases, catalytic domain"/>
    <property type="match status" value="1"/>
</dbReference>
<dbReference type="InterPro" id="IPR036291">
    <property type="entry name" value="NAD(P)-bd_dom_sf"/>
</dbReference>
<evidence type="ECO:0000256" key="5">
    <source>
        <dbReference type="ARBA" id="ARBA00023002"/>
    </source>
</evidence>
<evidence type="ECO:0000256" key="3">
    <source>
        <dbReference type="ARBA" id="ARBA00022723"/>
    </source>
</evidence>
<evidence type="ECO:0000256" key="2">
    <source>
        <dbReference type="ARBA" id="ARBA00008072"/>
    </source>
</evidence>
<dbReference type="STRING" id="1149755.A0A2J6S1P4"/>
<dbReference type="OrthoDB" id="3941538at2759"/>
<comment type="cofactor">
    <cofactor evidence="1">
        <name>Zn(2+)</name>
        <dbReference type="ChEBI" id="CHEBI:29105"/>
    </cofactor>
</comment>
<dbReference type="InterPro" id="IPR002328">
    <property type="entry name" value="ADH_Zn_CS"/>
</dbReference>
<dbReference type="PANTHER" id="PTHR42813:SF3">
    <property type="entry name" value="GLUTATHIONE-INDEPENDENT FORMALDEHYDE DEHYDROGENASE"/>
    <property type="match status" value="1"/>
</dbReference>
<keyword evidence="5" id="KW-0560">Oxidoreductase</keyword>
<evidence type="ECO:0000259" key="7">
    <source>
        <dbReference type="Pfam" id="PF08240"/>
    </source>
</evidence>
<dbReference type="Pfam" id="PF08240">
    <property type="entry name" value="ADH_N"/>
    <property type="match status" value="1"/>
</dbReference>
<keyword evidence="4" id="KW-0862">Zinc</keyword>
<dbReference type="GO" id="GO:0008270">
    <property type="term" value="F:zinc ion binding"/>
    <property type="evidence" value="ECO:0007669"/>
    <property type="project" value="InterPro"/>
</dbReference>
<dbReference type="Gene3D" id="3.40.50.720">
    <property type="entry name" value="NAD(P)-binding Rossmann-like Domain"/>
    <property type="match status" value="1"/>
</dbReference>
<dbReference type="PANTHER" id="PTHR42813">
    <property type="entry name" value="ZINC-TYPE ALCOHOL DEHYDROGENASE-LIKE"/>
    <property type="match status" value="1"/>
</dbReference>
<comment type="similarity">
    <text evidence="2">Belongs to the zinc-containing alcohol dehydrogenase family.</text>
</comment>
<dbReference type="PROSITE" id="PS00059">
    <property type="entry name" value="ADH_ZINC"/>
    <property type="match status" value="1"/>
</dbReference>
<keyword evidence="3" id="KW-0479">Metal-binding</keyword>
<proteinExistence type="inferred from homology"/>